<dbReference type="Pfam" id="PF01940">
    <property type="entry name" value="DUF92"/>
    <property type="match status" value="1"/>
</dbReference>
<keyword evidence="7" id="KW-1185">Reference proteome</keyword>
<organism evidence="6 7">
    <name type="scientific">Paenibacillus naphthalenovorans</name>
    <dbReference type="NCBI Taxonomy" id="162209"/>
    <lineage>
        <taxon>Bacteria</taxon>
        <taxon>Bacillati</taxon>
        <taxon>Bacillota</taxon>
        <taxon>Bacilli</taxon>
        <taxon>Bacillales</taxon>
        <taxon>Paenibacillaceae</taxon>
        <taxon>Paenibacillus</taxon>
    </lineage>
</organism>
<accession>A0A0U2VJK8</accession>
<evidence type="ECO:0000256" key="2">
    <source>
        <dbReference type="ARBA" id="ARBA00009012"/>
    </source>
</evidence>
<dbReference type="AlphaFoldDB" id="A0A0U2VJK8"/>
<keyword evidence="4" id="KW-1133">Transmembrane helix</keyword>
<reference evidence="7" key="1">
    <citation type="submission" date="2015-12" db="EMBL/GenBank/DDBJ databases">
        <title>Complete genome sequences of two moderately thermophilic Paenibacillus species.</title>
        <authorList>
            <person name="Butler R.III."/>
            <person name="Wang J."/>
            <person name="Stark B.C."/>
            <person name="Pombert J.-F."/>
        </authorList>
    </citation>
    <scope>NUCLEOTIDE SEQUENCE [LARGE SCALE GENOMIC DNA]</scope>
    <source>
        <strain evidence="7">32O-Y</strain>
    </source>
</reference>
<proteinExistence type="inferred from homology"/>
<gene>
    <name evidence="6" type="ORF">IJ22_05950</name>
</gene>
<dbReference type="PATRIC" id="fig|162209.4.peg.629"/>
<evidence type="ECO:0000256" key="4">
    <source>
        <dbReference type="ARBA" id="ARBA00022989"/>
    </source>
</evidence>
<keyword evidence="3" id="KW-0812">Transmembrane</keyword>
<name>A0A0U2VJK8_9BACL</name>
<sequence length="270" mass="28181">MADLLVGLAGSLLIAGAAYWKKSLTISGLAAAVLLGTLMYALGSLPWFGTLIAFFITSSAWSKWKSRRKEAAESGYAKSGRRDAGQVWANGGLGLALCIGYWLFPHPLWWAAFVGVMATVTADTWATEIGGVSRSVPRSIVSLRTVEPGTSGGVTPLGLAASAAGGLFIGAAAWPLLLLSPQGPLPSAAALCFIGLLGGLAGSLADSWFGAVCQVMYRCRVCGKEIEKNRHCEAAAVRIRGHALMTNDTVNALSSAFGGLIALAMWHWIV</sequence>
<dbReference type="KEGG" id="pnp:IJ22_05950"/>
<protein>
    <submittedName>
        <fullName evidence="6">Membrane protein</fullName>
    </submittedName>
</protein>
<dbReference type="OrthoDB" id="9808500at2"/>
<comment type="subcellular location">
    <subcellularLocation>
        <location evidence="1">Membrane</location>
        <topology evidence="1">Multi-pass membrane protein</topology>
    </subcellularLocation>
</comment>
<dbReference type="EMBL" id="CP013652">
    <property type="protein sequence ID" value="ALS20982.1"/>
    <property type="molecule type" value="Genomic_DNA"/>
</dbReference>
<evidence type="ECO:0000256" key="5">
    <source>
        <dbReference type="ARBA" id="ARBA00023136"/>
    </source>
</evidence>
<reference evidence="6 7" key="2">
    <citation type="journal article" date="2016" name="Genome Announc.">
        <title>Complete Genome Sequences of Two Interactive Moderate Thermophiles, Paenibacillus napthalenovorans 32O-Y and Paenibacillus sp. 32O-W.</title>
        <authorList>
            <person name="Butler R.R.III."/>
            <person name="Wang J."/>
            <person name="Stark B.C."/>
            <person name="Pombert J.F."/>
        </authorList>
    </citation>
    <scope>NUCLEOTIDE SEQUENCE [LARGE SCALE GENOMIC DNA]</scope>
    <source>
        <strain evidence="6 7">32O-Y</strain>
    </source>
</reference>
<evidence type="ECO:0000256" key="1">
    <source>
        <dbReference type="ARBA" id="ARBA00004141"/>
    </source>
</evidence>
<dbReference type="RefSeq" id="WP_062407106.1">
    <property type="nucleotide sequence ID" value="NZ_BJCS01000002.1"/>
</dbReference>
<dbReference type="STRING" id="162209.IJ22_05950"/>
<evidence type="ECO:0000313" key="7">
    <source>
        <dbReference type="Proteomes" id="UP000061660"/>
    </source>
</evidence>
<dbReference type="PANTHER" id="PTHR13353">
    <property type="entry name" value="TRANSMEMBRANE PROTEIN 19"/>
    <property type="match status" value="1"/>
</dbReference>
<dbReference type="Proteomes" id="UP000061660">
    <property type="component" value="Chromosome"/>
</dbReference>
<evidence type="ECO:0000256" key="3">
    <source>
        <dbReference type="ARBA" id="ARBA00022692"/>
    </source>
</evidence>
<dbReference type="GO" id="GO:0016020">
    <property type="term" value="C:membrane"/>
    <property type="evidence" value="ECO:0007669"/>
    <property type="project" value="UniProtKB-SubCell"/>
</dbReference>
<dbReference type="PANTHER" id="PTHR13353:SF5">
    <property type="entry name" value="TRANSMEMBRANE PROTEIN 19"/>
    <property type="match status" value="1"/>
</dbReference>
<evidence type="ECO:0000313" key="6">
    <source>
        <dbReference type="EMBL" id="ALS20982.1"/>
    </source>
</evidence>
<keyword evidence="5" id="KW-0472">Membrane</keyword>
<dbReference type="InterPro" id="IPR002794">
    <property type="entry name" value="DUF92_TMEM19"/>
</dbReference>
<comment type="similarity">
    <text evidence="2">Belongs to the TMEM19 family.</text>
</comment>